<feature type="region of interest" description="Disordered" evidence="1">
    <location>
        <begin position="401"/>
        <end position="433"/>
    </location>
</feature>
<evidence type="ECO:0000259" key="3">
    <source>
        <dbReference type="PROSITE" id="PS50076"/>
    </source>
</evidence>
<evidence type="ECO:0000313" key="4">
    <source>
        <dbReference type="EMBL" id="KAK4490348.1"/>
    </source>
</evidence>
<dbReference type="PANTHER" id="PTHR45295:SF1">
    <property type="entry name" value="CHAPERONE PROTEIN DNAJ C76, CHLOROPLASTIC"/>
    <property type="match status" value="1"/>
</dbReference>
<evidence type="ECO:0000256" key="1">
    <source>
        <dbReference type="SAM" id="MobiDB-lite"/>
    </source>
</evidence>
<keyword evidence="2" id="KW-1133">Transmembrane helix</keyword>
<reference evidence="4 5" key="1">
    <citation type="journal article" date="2023" name="bioRxiv">
        <title>Genome report: Whole genome sequence and annotation of Penstemon davidsonii.</title>
        <authorList>
            <person name="Ostevik K.L."/>
            <person name="Alabady M."/>
            <person name="Zhang M."/>
            <person name="Rausher M.D."/>
        </authorList>
    </citation>
    <scope>NUCLEOTIDE SEQUENCE [LARGE SCALE GENOMIC DNA]</scope>
    <source>
        <strain evidence="4">DNT005</strain>
        <tissue evidence="4">Whole leaf</tissue>
    </source>
</reference>
<name>A0ABR0DNF7_9LAMI</name>
<dbReference type="SMART" id="SM00271">
    <property type="entry name" value="DnaJ"/>
    <property type="match status" value="1"/>
</dbReference>
<dbReference type="PROSITE" id="PS50076">
    <property type="entry name" value="DNAJ_2"/>
    <property type="match status" value="1"/>
</dbReference>
<feature type="transmembrane region" description="Helical" evidence="2">
    <location>
        <begin position="483"/>
        <end position="507"/>
    </location>
</feature>
<keyword evidence="2" id="KW-0812">Transmembrane</keyword>
<dbReference type="Gene3D" id="1.10.287.110">
    <property type="entry name" value="DnaJ domain"/>
    <property type="match status" value="1"/>
</dbReference>
<dbReference type="CDD" id="cd06257">
    <property type="entry name" value="DnaJ"/>
    <property type="match status" value="1"/>
</dbReference>
<evidence type="ECO:0000256" key="2">
    <source>
        <dbReference type="SAM" id="Phobius"/>
    </source>
</evidence>
<dbReference type="EMBL" id="JAYDYQ010001087">
    <property type="protein sequence ID" value="KAK4490348.1"/>
    <property type="molecule type" value="Genomic_DNA"/>
</dbReference>
<feature type="compositionally biased region" description="Polar residues" evidence="1">
    <location>
        <begin position="422"/>
        <end position="433"/>
    </location>
</feature>
<dbReference type="InterPro" id="IPR001623">
    <property type="entry name" value="DnaJ_domain"/>
</dbReference>
<keyword evidence="5" id="KW-1185">Reference proteome</keyword>
<accession>A0ABR0DNF7</accession>
<dbReference type="SUPFAM" id="SSF54862">
    <property type="entry name" value="4Fe-4S ferredoxins"/>
    <property type="match status" value="1"/>
</dbReference>
<proteinExistence type="predicted"/>
<comment type="caution">
    <text evidence="4">The sequence shown here is derived from an EMBL/GenBank/DDBJ whole genome shotgun (WGS) entry which is preliminary data.</text>
</comment>
<gene>
    <name evidence="4" type="ORF">RD792_001024</name>
</gene>
<dbReference type="Pfam" id="PF00226">
    <property type="entry name" value="DnaJ"/>
    <property type="match status" value="1"/>
</dbReference>
<dbReference type="Gene3D" id="3.30.70.20">
    <property type="match status" value="1"/>
</dbReference>
<dbReference type="Pfam" id="PF13370">
    <property type="entry name" value="Fer4_13"/>
    <property type="match status" value="1"/>
</dbReference>
<evidence type="ECO:0000313" key="5">
    <source>
        <dbReference type="Proteomes" id="UP001291926"/>
    </source>
</evidence>
<keyword evidence="2" id="KW-0472">Membrane</keyword>
<organism evidence="4 5">
    <name type="scientific">Penstemon davidsonii</name>
    <dbReference type="NCBI Taxonomy" id="160366"/>
    <lineage>
        <taxon>Eukaryota</taxon>
        <taxon>Viridiplantae</taxon>
        <taxon>Streptophyta</taxon>
        <taxon>Embryophyta</taxon>
        <taxon>Tracheophyta</taxon>
        <taxon>Spermatophyta</taxon>
        <taxon>Magnoliopsida</taxon>
        <taxon>eudicotyledons</taxon>
        <taxon>Gunneridae</taxon>
        <taxon>Pentapetalae</taxon>
        <taxon>asterids</taxon>
        <taxon>lamiids</taxon>
        <taxon>Lamiales</taxon>
        <taxon>Plantaginaceae</taxon>
        <taxon>Cheloneae</taxon>
        <taxon>Penstemon</taxon>
    </lineage>
</organism>
<dbReference type="Proteomes" id="UP001291926">
    <property type="component" value="Unassembled WGS sequence"/>
</dbReference>
<protein>
    <recommendedName>
        <fullName evidence="3">J domain-containing protein</fullName>
    </recommendedName>
</protein>
<feature type="domain" description="J" evidence="3">
    <location>
        <begin position="103"/>
        <end position="166"/>
    </location>
</feature>
<sequence>MNIITSTFCTVPRKNLQQKQRPRRKLLQTSSLDFHPLLLLPVSNKQSKMHSATAATLLLNTPSSIFINNGATAKPFFSPCKSTRTDFSACKASQYTPITNDFNLYEIFGIDSSSDRATIKEAYRGLQKRCHPDIAGPEGHEMAIVLNEAYALLSDPVSRMAYDKELEKVSDLKGYTGKPIYSVWLGSESEQRAVFVDEVKCVGCLKCALFAEKTFAIETVYGRARVVAQWADPEYKIQEAIGACPVDCISVVDRSNLAALEFIMSKQPRGKVRIGAGNTAGARTLDVFDEVEKFQTRYASHKASTNHSKESDVYRTSRMSAIQAIQMISNWIYWKSPHTDATPRAIQYLAPGTKKQDEPSLKRLKAAAEARKQGKKTEQPKEWSSNTYEYWVPSALELPEATAPNSGPKVAVNPRPSRKMNRPSTVEFTSSKENSSNPLRWGVPMVVATVAAAFVRFNFGETEGSIKDHMGGSLALDIVNSSWLQVVLAGFTWYLIGLYVVEFVVFLRRK</sequence>
<dbReference type="SUPFAM" id="SSF46565">
    <property type="entry name" value="Chaperone J-domain"/>
    <property type="match status" value="1"/>
</dbReference>
<dbReference type="InterPro" id="IPR036869">
    <property type="entry name" value="J_dom_sf"/>
</dbReference>
<dbReference type="PANTHER" id="PTHR45295">
    <property type="entry name" value="CHAPERONE PROTEIN DNAJ C76, CHLOROPLASTIC"/>
    <property type="match status" value="1"/>
</dbReference>